<feature type="domain" description="TACO1/YebC-like N-terminal" evidence="4">
    <location>
        <begin position="34"/>
        <end position="106"/>
    </location>
</feature>
<dbReference type="Gene3D" id="1.10.10.200">
    <property type="match status" value="1"/>
</dbReference>
<dbReference type="HAMAP" id="MF_00693">
    <property type="entry name" value="Transcrip_reg_TACO1"/>
    <property type="match status" value="1"/>
</dbReference>
<dbReference type="InterPro" id="IPR017856">
    <property type="entry name" value="Integrase-like_N"/>
</dbReference>
<evidence type="ECO:0000256" key="2">
    <source>
        <dbReference type="ARBA" id="ARBA00008724"/>
    </source>
</evidence>
<dbReference type="Pfam" id="PF01709">
    <property type="entry name" value="Transcrip_reg"/>
    <property type="match status" value="1"/>
</dbReference>
<dbReference type="Pfam" id="PF20772">
    <property type="entry name" value="TACO1_YebC_N"/>
    <property type="match status" value="1"/>
</dbReference>
<name>A0A167RSY9_CALVF</name>
<keyword evidence="6" id="KW-1185">Reference proteome</keyword>
<dbReference type="FunFam" id="1.10.10.200:FF:000002">
    <property type="entry name" value="Probable transcriptional regulatory protein CLM62_37755"/>
    <property type="match status" value="1"/>
</dbReference>
<comment type="similarity">
    <text evidence="2">Belongs to the TACO1 family.</text>
</comment>
<dbReference type="Gene3D" id="3.30.70.980">
    <property type="match status" value="2"/>
</dbReference>
<evidence type="ECO:0000313" key="5">
    <source>
        <dbReference type="EMBL" id="KZP01247.1"/>
    </source>
</evidence>
<dbReference type="Proteomes" id="UP000076738">
    <property type="component" value="Unassembled WGS sequence"/>
</dbReference>
<dbReference type="PANTHER" id="PTHR12532:SF0">
    <property type="entry name" value="TRANSLATIONAL ACTIVATOR OF CYTOCHROME C OXIDASE 1"/>
    <property type="match status" value="1"/>
</dbReference>
<dbReference type="InterPro" id="IPR026564">
    <property type="entry name" value="Transcrip_reg_TACO1-like_dom3"/>
</dbReference>
<dbReference type="PANTHER" id="PTHR12532">
    <property type="entry name" value="TRANSLATIONAL ACTIVATOR OF CYTOCHROME C OXIDASE 1"/>
    <property type="match status" value="1"/>
</dbReference>
<dbReference type="EMBL" id="KV417267">
    <property type="protein sequence ID" value="KZP01247.1"/>
    <property type="molecule type" value="Genomic_DNA"/>
</dbReference>
<dbReference type="SUPFAM" id="SSF75625">
    <property type="entry name" value="YebC-like"/>
    <property type="match status" value="1"/>
</dbReference>
<dbReference type="InterPro" id="IPR049083">
    <property type="entry name" value="TACO1_YebC_N"/>
</dbReference>
<organism evidence="5 6">
    <name type="scientific">Calocera viscosa (strain TUFC12733)</name>
    <dbReference type="NCBI Taxonomy" id="1330018"/>
    <lineage>
        <taxon>Eukaryota</taxon>
        <taxon>Fungi</taxon>
        <taxon>Dikarya</taxon>
        <taxon>Basidiomycota</taxon>
        <taxon>Agaricomycotina</taxon>
        <taxon>Dacrymycetes</taxon>
        <taxon>Dacrymycetales</taxon>
        <taxon>Dacrymycetaceae</taxon>
        <taxon>Calocera</taxon>
    </lineage>
</organism>
<dbReference type="OrthoDB" id="2017544at2759"/>
<accession>A0A167RSY9</accession>
<evidence type="ECO:0000256" key="1">
    <source>
        <dbReference type="ARBA" id="ARBA00004173"/>
    </source>
</evidence>
<dbReference type="STRING" id="1330018.A0A167RSY9"/>
<comment type="subcellular location">
    <subcellularLocation>
        <location evidence="1">Mitochondrion</location>
    </subcellularLocation>
</comment>
<reference evidence="5 6" key="1">
    <citation type="journal article" date="2016" name="Mol. Biol. Evol.">
        <title>Comparative Genomics of Early-Diverging Mushroom-Forming Fungi Provides Insights into the Origins of Lignocellulose Decay Capabilities.</title>
        <authorList>
            <person name="Nagy L.G."/>
            <person name="Riley R."/>
            <person name="Tritt A."/>
            <person name="Adam C."/>
            <person name="Daum C."/>
            <person name="Floudas D."/>
            <person name="Sun H."/>
            <person name="Yadav J.S."/>
            <person name="Pangilinan J."/>
            <person name="Larsson K.H."/>
            <person name="Matsuura K."/>
            <person name="Barry K."/>
            <person name="Labutti K."/>
            <person name="Kuo R."/>
            <person name="Ohm R.A."/>
            <person name="Bhattacharya S.S."/>
            <person name="Shirouzu T."/>
            <person name="Yoshinaga Y."/>
            <person name="Martin F.M."/>
            <person name="Grigoriev I.V."/>
            <person name="Hibbett D.S."/>
        </authorList>
    </citation>
    <scope>NUCLEOTIDE SEQUENCE [LARGE SCALE GENOMIC DNA]</scope>
    <source>
        <strain evidence="5 6">TUFC12733</strain>
    </source>
</reference>
<proteinExistence type="inferred from homology"/>
<dbReference type="InterPro" id="IPR002876">
    <property type="entry name" value="Transcrip_reg_TACO1-like"/>
</dbReference>
<evidence type="ECO:0000259" key="3">
    <source>
        <dbReference type="Pfam" id="PF01709"/>
    </source>
</evidence>
<dbReference type="InterPro" id="IPR048300">
    <property type="entry name" value="TACO1_YebC-like_2nd/3rd_dom"/>
</dbReference>
<dbReference type="AlphaFoldDB" id="A0A167RSY9"/>
<feature type="domain" description="TACO1/YebC-like second and third" evidence="3">
    <location>
        <begin position="112"/>
        <end position="265"/>
    </location>
</feature>
<protein>
    <submittedName>
        <fullName evidence="5">DUF28-domain-containing protein</fullName>
    </submittedName>
</protein>
<sequence>MAHHIVTSSRAHFPSLLISRRFLSTTCLRQSGHNKWSKIKHGKALQDAQKSALYNRVGSEITSATRLGGSADPEVNVSLQLVLAKAKKLGVPKDNVEAALKRASGQDSKESMQEVTYEALGPGGVPCIIECMTDNSTRTVMRVKEMLNRFGGRLADVKYLFVEKAVFRVEPKDGQTFDEIFELALEGGAEDVVPTEEGDEIEITAPPNLFHALNTLLAPRTNLSSSEVMQIPINPPEEPLSDETEKLMETLEQKLEEHADCVRLWRAA</sequence>
<gene>
    <name evidence="5" type="ORF">CALVIDRAFT_559875</name>
</gene>
<evidence type="ECO:0000313" key="6">
    <source>
        <dbReference type="Proteomes" id="UP000076738"/>
    </source>
</evidence>
<evidence type="ECO:0000259" key="4">
    <source>
        <dbReference type="Pfam" id="PF20772"/>
    </source>
</evidence>
<dbReference type="GO" id="GO:0005739">
    <property type="term" value="C:mitochondrion"/>
    <property type="evidence" value="ECO:0007669"/>
    <property type="project" value="UniProtKB-SubCell"/>
</dbReference>
<dbReference type="InterPro" id="IPR029072">
    <property type="entry name" value="YebC-like"/>
</dbReference>